<feature type="domain" description="ParB-like N-terminal" evidence="2">
    <location>
        <begin position="317"/>
        <end position="357"/>
    </location>
</feature>
<dbReference type="OrthoDB" id="10619058at2759"/>
<dbReference type="AlphaFoldDB" id="A0A2G5TRB7"/>
<dbReference type="EMBL" id="PDUG01000005">
    <property type="protein sequence ID" value="PIC29860.1"/>
    <property type="molecule type" value="Genomic_DNA"/>
</dbReference>
<gene>
    <name evidence="3" type="primary">Cnig_chr_V.g21300</name>
    <name evidence="3" type="ORF">B9Z55_021300</name>
</gene>
<reference evidence="4" key="1">
    <citation type="submission" date="2017-10" db="EMBL/GenBank/DDBJ databases">
        <title>Rapid genome shrinkage in a self-fertile nematode reveals novel sperm competition proteins.</title>
        <authorList>
            <person name="Yin D."/>
            <person name="Schwarz E.M."/>
            <person name="Thomas C.G."/>
            <person name="Felde R.L."/>
            <person name="Korf I.F."/>
            <person name="Cutter A.D."/>
            <person name="Schartner C.M."/>
            <person name="Ralston E.J."/>
            <person name="Meyer B.J."/>
            <person name="Haag E.S."/>
        </authorList>
    </citation>
    <scope>NUCLEOTIDE SEQUENCE [LARGE SCALE GENOMIC DNA]</scope>
    <source>
        <strain evidence="4">JU1422</strain>
    </source>
</reference>
<proteinExistence type="predicted"/>
<protein>
    <recommendedName>
        <fullName evidence="2">ParB-like N-terminal domain-containing protein</fullName>
    </recommendedName>
</protein>
<evidence type="ECO:0000256" key="1">
    <source>
        <dbReference type="SAM" id="MobiDB-lite"/>
    </source>
</evidence>
<evidence type="ECO:0000259" key="2">
    <source>
        <dbReference type="Pfam" id="PF02195"/>
    </source>
</evidence>
<evidence type="ECO:0000313" key="3">
    <source>
        <dbReference type="EMBL" id="PIC29860.1"/>
    </source>
</evidence>
<sequence length="727" mass="82712">MKMSCRISEKFGHLEGIFRPENKKKIYVLVAMKDIAIPPTEEGIDVYLDKKSGDLYLTNFVYDQALLHHPINAISVFTDRIEIYLNEKNLDIPFHQTSRTLQTEIAFSELFLQDQTDERPKPKRRRLSKESQQDKKFTDTPIKGLSSSMSTELGVRTFQESPSSQSDFQPAHINSEFQTQESGEDSDDSIVPETEFSACSQQDDTVGMNAMGSGSDDSMLSGIGLSFSNKTLSDLNLKKKTFGEFPKSCLDQKTLKDQQVSIFAETLNDLLTKDKISEKEIIVSTAQLQLSHELEEEDVIIQRFTKELEESSEIKKFDPIVVIKNENYYNVISGTRRVAAYKSMQINKINVSEINAADGSKYRSCCFFRNMEKKKETNHSLLSALRDLFHAIQLSKRTAATWTLPQKNKVFGSLFQSREKLGQLLEIFLIPELEDEITKLSLAGLQISTRVLRTIFIKYKVNPKETILLLRKAWETENELRNELSRVIPCVRYILTEKKIEEYAINGLIEMFGNEPEFIDFVRKTDMRGITSSKQLHLLKAKYESHKEQSRSSSSRKTSKSTNINVSTIDVAHFEVLITANSINAQSIVSKKNTLLVLLIGQRIEKINQSILMLPDALGIPDEFGRINNHISVTILIKKEGHILNAFDTSDFLSSRGMPNRTVFSTDQLRQLASTFTKYYIDFGGALKADLITHLLTPSTTVFVSKTFYQNQLEKCMKEPGSDNTMQ</sequence>
<evidence type="ECO:0000313" key="4">
    <source>
        <dbReference type="Proteomes" id="UP000230233"/>
    </source>
</evidence>
<dbReference type="Gene3D" id="3.90.1530.10">
    <property type="entry name" value="Conserved hypothetical protein from pyrococcus furiosus pfu- 392566-001, ParB domain"/>
    <property type="match status" value="1"/>
</dbReference>
<comment type="caution">
    <text evidence="3">The sequence shown here is derived from an EMBL/GenBank/DDBJ whole genome shotgun (WGS) entry which is preliminary data.</text>
</comment>
<dbReference type="InterPro" id="IPR036086">
    <property type="entry name" value="ParB/Sulfiredoxin_sf"/>
</dbReference>
<dbReference type="Pfam" id="PF02195">
    <property type="entry name" value="ParB_N"/>
    <property type="match status" value="1"/>
</dbReference>
<name>A0A2G5TRB7_9PELO</name>
<keyword evidence="4" id="KW-1185">Reference proteome</keyword>
<organism evidence="3 4">
    <name type="scientific">Caenorhabditis nigoni</name>
    <dbReference type="NCBI Taxonomy" id="1611254"/>
    <lineage>
        <taxon>Eukaryota</taxon>
        <taxon>Metazoa</taxon>
        <taxon>Ecdysozoa</taxon>
        <taxon>Nematoda</taxon>
        <taxon>Chromadorea</taxon>
        <taxon>Rhabditida</taxon>
        <taxon>Rhabditina</taxon>
        <taxon>Rhabditomorpha</taxon>
        <taxon>Rhabditoidea</taxon>
        <taxon>Rhabditidae</taxon>
        <taxon>Peloderinae</taxon>
        <taxon>Caenorhabditis</taxon>
    </lineage>
</organism>
<dbReference type="SUPFAM" id="SSF110849">
    <property type="entry name" value="ParB/Sulfiredoxin"/>
    <property type="match status" value="1"/>
</dbReference>
<accession>A0A2G5TRB7</accession>
<feature type="region of interest" description="Disordered" evidence="1">
    <location>
        <begin position="112"/>
        <end position="149"/>
    </location>
</feature>
<dbReference type="Proteomes" id="UP000230233">
    <property type="component" value="Chromosome V"/>
</dbReference>
<feature type="compositionally biased region" description="Basic and acidic residues" evidence="1">
    <location>
        <begin position="128"/>
        <end position="138"/>
    </location>
</feature>
<dbReference type="InterPro" id="IPR003115">
    <property type="entry name" value="ParB_N"/>
</dbReference>